<dbReference type="SUPFAM" id="SSF53850">
    <property type="entry name" value="Periplasmic binding protein-like II"/>
    <property type="match status" value="1"/>
</dbReference>
<dbReference type="OrthoDB" id="8678477at2"/>
<dbReference type="Proteomes" id="UP000189627">
    <property type="component" value="Chromosome 2"/>
</dbReference>
<dbReference type="RefSeq" id="WP_078199078.1">
    <property type="nucleotide sequence ID" value="NZ_CP017758.1"/>
</dbReference>
<dbReference type="PIRSF" id="PIRSF017082">
    <property type="entry name" value="YflP"/>
    <property type="match status" value="1"/>
</dbReference>
<comment type="similarity">
    <text evidence="1">Belongs to the UPF0065 (bug) family.</text>
</comment>
<dbReference type="AlphaFoldDB" id="A0A1U9UVC3"/>
<organism evidence="3 4">
    <name type="scientific">Cupriavidus necator</name>
    <name type="common">Alcaligenes eutrophus</name>
    <name type="synonym">Ralstonia eutropha</name>
    <dbReference type="NCBI Taxonomy" id="106590"/>
    <lineage>
        <taxon>Bacteria</taxon>
        <taxon>Pseudomonadati</taxon>
        <taxon>Pseudomonadota</taxon>
        <taxon>Betaproteobacteria</taxon>
        <taxon>Burkholderiales</taxon>
        <taxon>Burkholderiaceae</taxon>
        <taxon>Cupriavidus</taxon>
    </lineage>
</organism>
<evidence type="ECO:0000313" key="3">
    <source>
        <dbReference type="EMBL" id="AQV96623.1"/>
    </source>
</evidence>
<keyword evidence="2" id="KW-0732">Signal</keyword>
<evidence type="ECO:0000256" key="1">
    <source>
        <dbReference type="ARBA" id="ARBA00006987"/>
    </source>
</evidence>
<reference evidence="4" key="1">
    <citation type="submission" date="2017-02" db="EMBL/GenBank/DDBJ databases">
        <title>Complete genome sequence of Cupriavidus necator strain NH9, a 3-chlorobenzoate degrader.</title>
        <authorList>
            <person name="Moriuchi R."/>
            <person name="Dohra H."/>
            <person name="Ogawa N."/>
        </authorList>
    </citation>
    <scope>NUCLEOTIDE SEQUENCE [LARGE SCALE GENOMIC DNA]</scope>
    <source>
        <strain evidence="4">NH9</strain>
    </source>
</reference>
<dbReference type="InterPro" id="IPR042100">
    <property type="entry name" value="Bug_dom1"/>
</dbReference>
<evidence type="ECO:0000256" key="2">
    <source>
        <dbReference type="SAM" id="SignalP"/>
    </source>
</evidence>
<dbReference type="InterPro" id="IPR005064">
    <property type="entry name" value="BUG"/>
</dbReference>
<evidence type="ECO:0000313" key="4">
    <source>
        <dbReference type="Proteomes" id="UP000189627"/>
    </source>
</evidence>
<name>A0A1U9UVC3_CUPNE</name>
<accession>A0A1U9UVC3</accession>
<feature type="signal peptide" evidence="2">
    <location>
        <begin position="1"/>
        <end position="24"/>
    </location>
</feature>
<dbReference type="PANTHER" id="PTHR42928">
    <property type="entry name" value="TRICARBOXYLATE-BINDING PROTEIN"/>
    <property type="match status" value="1"/>
</dbReference>
<protein>
    <submittedName>
        <fullName evidence="3">Tripartite tricarboxylate transporter substrate binding protein</fullName>
    </submittedName>
</protein>
<dbReference type="Gene3D" id="3.40.190.150">
    <property type="entry name" value="Bordetella uptake gene, domain 1"/>
    <property type="match status" value="1"/>
</dbReference>
<dbReference type="EMBL" id="CP017758">
    <property type="protein sequence ID" value="AQV96623.1"/>
    <property type="molecule type" value="Genomic_DNA"/>
</dbReference>
<dbReference type="Gene3D" id="3.40.190.10">
    <property type="entry name" value="Periplasmic binding protein-like II"/>
    <property type="match status" value="1"/>
</dbReference>
<sequence length="323" mass="34577">MRRKWFALHAVMMIAAFGADSASAEAKWPSRPVRLVVPVAAGGPADTVARAVGQKLSERWGQSVIIDNKPGANTAIGASEVARAAPDGYTLLQAVNSTLTVNPFTFTKLSYNVQRDFTPISLVATVPIVLFANEKFPAKTFQEFLSLARAHPGKYTIGGGTVGLQLAVERLSRDAKIQLVYVPYKSGSDVTRALAGGDIDLAMDGVAANLPFVKQGKMRALATSDSKRVTVLPEVPTLGELGLKNSDAPLWHAIVAPAGLPREIQQRIQIDLRAVLEMPDIKKRFLELGLAATSSTPDQLKAMIDAETGKLGPLIKELGLKMD</sequence>
<gene>
    <name evidence="3" type="ORF">BJN34_22420</name>
</gene>
<proteinExistence type="inferred from homology"/>
<dbReference type="KEGG" id="cuh:BJN34_22420"/>
<dbReference type="CDD" id="cd07012">
    <property type="entry name" value="PBP2_Bug_TTT"/>
    <property type="match status" value="1"/>
</dbReference>
<dbReference type="PANTHER" id="PTHR42928:SF5">
    <property type="entry name" value="BLR1237 PROTEIN"/>
    <property type="match status" value="1"/>
</dbReference>
<feature type="chain" id="PRO_5011984790" evidence="2">
    <location>
        <begin position="25"/>
        <end position="323"/>
    </location>
</feature>
<dbReference type="Pfam" id="PF03401">
    <property type="entry name" value="TctC"/>
    <property type="match status" value="1"/>
</dbReference>